<accession>A0ABT4D7Z7</accession>
<sequence>MTMPYEIKIAINNVLACEEPIEALYTYVNNQDFLRDCRFIFFSDEYGADIPYFLKSQKINNFNIHCLTASSKMLVIDRDTCDEMFRTGKTTYAIDTCIALDTQTVSYLKDIFTENPTIINEKSKYFIDYLLRNDINFDYSLYMLENSKKLNNKEEIIKTYGNLLACERFKNLDMQKFLNQGLISYTKTNDELKLLTDEIFYTMNNKGKSLESTPFDERYNAIKALLLKVAIIELAYSKKGIKYKINLLFEFINNEIGVIFEREIAISYLFFSHDKRVEKFFKKVKINCLDIVKHISGMAWDLYHLRHLEYLMATLRPLNARYELYSIITFDYGLQEVLEVYPIKKCAIYNGMFLPVFENPLYELIKEIDNLQSFIRSTKAVRITAFKKANYKNLINNLEKELTELIRI</sequence>
<dbReference type="RefSeq" id="WP_268060839.1">
    <property type="nucleotide sequence ID" value="NZ_JAPQFJ010000006.1"/>
</dbReference>
<keyword evidence="2" id="KW-1185">Reference proteome</keyword>
<reference evidence="1" key="1">
    <citation type="submission" date="2022-12" db="EMBL/GenBank/DDBJ databases">
        <title>Clostridium sp. nov., isolated from industrial wastewater.</title>
        <authorList>
            <person name="Jiayan W."/>
        </authorList>
    </citation>
    <scope>NUCLEOTIDE SEQUENCE</scope>
    <source>
        <strain evidence="1">ZC22-4</strain>
    </source>
</reference>
<evidence type="ECO:0000313" key="1">
    <source>
        <dbReference type="EMBL" id="MCY6958422.1"/>
    </source>
</evidence>
<gene>
    <name evidence="1" type="ORF">OW729_07380</name>
</gene>
<organism evidence="1 2">
    <name type="scientific">Clostridium brassicae</name>
    <dbReference type="NCBI Taxonomy" id="2999072"/>
    <lineage>
        <taxon>Bacteria</taxon>
        <taxon>Bacillati</taxon>
        <taxon>Bacillota</taxon>
        <taxon>Clostridia</taxon>
        <taxon>Eubacteriales</taxon>
        <taxon>Clostridiaceae</taxon>
        <taxon>Clostridium</taxon>
    </lineage>
</organism>
<dbReference type="Proteomes" id="UP001144612">
    <property type="component" value="Unassembled WGS sequence"/>
</dbReference>
<name>A0ABT4D7Z7_9CLOT</name>
<protein>
    <submittedName>
        <fullName evidence="1">Uncharacterized protein</fullName>
    </submittedName>
</protein>
<dbReference type="EMBL" id="JAPQFJ010000006">
    <property type="protein sequence ID" value="MCY6958422.1"/>
    <property type="molecule type" value="Genomic_DNA"/>
</dbReference>
<evidence type="ECO:0000313" key="2">
    <source>
        <dbReference type="Proteomes" id="UP001144612"/>
    </source>
</evidence>
<proteinExistence type="predicted"/>
<comment type="caution">
    <text evidence="1">The sequence shown here is derived from an EMBL/GenBank/DDBJ whole genome shotgun (WGS) entry which is preliminary data.</text>
</comment>